<dbReference type="Proteomes" id="UP000253987">
    <property type="component" value="Unassembled WGS sequence"/>
</dbReference>
<keyword evidence="2" id="KW-1185">Reference proteome</keyword>
<protein>
    <submittedName>
        <fullName evidence="1">Uncharacterized protein</fullName>
    </submittedName>
</protein>
<accession>A0A2V3ZGP1</accession>
<organism evidence="1 2">
    <name type="scientific">Marinobacter vulgaris</name>
    <dbReference type="NCBI Taxonomy" id="1928331"/>
    <lineage>
        <taxon>Bacteria</taxon>
        <taxon>Pseudomonadati</taxon>
        <taxon>Pseudomonadota</taxon>
        <taxon>Gammaproteobacteria</taxon>
        <taxon>Pseudomonadales</taxon>
        <taxon>Marinobacteraceae</taxon>
        <taxon>Marinobacter</taxon>
    </lineage>
</organism>
<dbReference type="AlphaFoldDB" id="A0A2V3ZGP1"/>
<evidence type="ECO:0000313" key="1">
    <source>
        <dbReference type="EMBL" id="PXX88883.1"/>
    </source>
</evidence>
<evidence type="ECO:0000313" key="2">
    <source>
        <dbReference type="Proteomes" id="UP000253987"/>
    </source>
</evidence>
<reference evidence="2" key="1">
    <citation type="submission" date="2018-05" db="EMBL/GenBank/DDBJ databases">
        <authorList>
            <person name="Lu D."/>
        </authorList>
    </citation>
    <scope>NUCLEOTIDE SEQUENCE [LARGE SCALE GENOMIC DNA]</scope>
    <source>
        <strain evidence="2">F01</strain>
    </source>
</reference>
<gene>
    <name evidence="1" type="ORF">DIT71_16985</name>
</gene>
<sequence>MLATITLTFITQLALVASLLLAQKIVITASSGNISNILPPVLDRLSVNVLLAELAAAIGASLRESDAIKSLKPN</sequence>
<dbReference type="EMBL" id="QFWX01000010">
    <property type="protein sequence ID" value="PXX88883.1"/>
    <property type="molecule type" value="Genomic_DNA"/>
</dbReference>
<dbReference type="RefSeq" id="WP_114614425.1">
    <property type="nucleotide sequence ID" value="NZ_QFWX01000010.1"/>
</dbReference>
<reference evidence="1 2" key="2">
    <citation type="submission" date="2018-06" db="EMBL/GenBank/DDBJ databases">
        <title>Marinobactersediminissp. nov, a moderately halophilic bacterium isolated from marine solar saltern.</title>
        <authorList>
            <person name="Zhang Y."/>
        </authorList>
    </citation>
    <scope>NUCLEOTIDE SEQUENCE [LARGE SCALE GENOMIC DNA]</scope>
    <source>
        <strain evidence="1 2">F01</strain>
    </source>
</reference>
<name>A0A2V3ZGP1_9GAMM</name>
<comment type="caution">
    <text evidence="1">The sequence shown here is derived from an EMBL/GenBank/DDBJ whole genome shotgun (WGS) entry which is preliminary data.</text>
</comment>
<proteinExistence type="predicted"/>